<evidence type="ECO:0000256" key="1">
    <source>
        <dbReference type="SAM" id="MobiDB-lite"/>
    </source>
</evidence>
<organism evidence="2">
    <name type="scientific">Homo sapiens</name>
    <name type="common">Human</name>
    <dbReference type="NCBI Taxonomy" id="9606"/>
    <lineage>
        <taxon>Eukaryota</taxon>
        <taxon>Metazoa</taxon>
        <taxon>Chordata</taxon>
        <taxon>Craniata</taxon>
        <taxon>Vertebrata</taxon>
        <taxon>Euteleostomi</taxon>
        <taxon>Mammalia</taxon>
        <taxon>Eutheria</taxon>
        <taxon>Euarchontoglires</taxon>
        <taxon>Primates</taxon>
        <taxon>Haplorrhini</taxon>
        <taxon>Catarrhini</taxon>
        <taxon>Hominidae</taxon>
        <taxon>Homo</taxon>
    </lineage>
</organism>
<dbReference type="EMBL" id="AK123852">
    <property type="protein sequence ID" value="BAC85708.1"/>
    <property type="molecule type" value="mRNA"/>
</dbReference>
<sequence length="126" mass="13007">MCSRSSHGGAQRSGLRGDACTVQERGAPCRASAVGGAQAPRVGAGVVSTVHICTYVRTRLWGTEGPFALPGDWSRVAGPTCTACPQKGQGKASSIPLGPQPPTCLGKHGSWRPREATTLLSRQAPN</sequence>
<feature type="region of interest" description="Disordered" evidence="1">
    <location>
        <begin position="85"/>
        <end position="112"/>
    </location>
</feature>
<evidence type="ECO:0000313" key="2">
    <source>
        <dbReference type="EMBL" id="BAC85708.1"/>
    </source>
</evidence>
<reference evidence="2" key="1">
    <citation type="submission" date="2003-07" db="EMBL/GenBank/DDBJ databases">
        <title>NEDO human cDNA sequencing project.</title>
        <authorList>
            <person name="Oshima A."/>
            <person name="Takahashi-Fujii A."/>
            <person name="Tanase T."/>
            <person name="Imose N."/>
            <person name="Takeuchi K."/>
            <person name="Arita M."/>
            <person name="Musashino K."/>
            <person name="Yuuki H."/>
            <person name="Hara H."/>
            <person name="Sugiyama T."/>
            <person name="Irie R."/>
            <person name="Otsuki T."/>
            <person name="Sato H."/>
            <person name="Wakamatsu A."/>
            <person name="Ishii S."/>
            <person name="Yamamoto J."/>
            <person name="Isono Y."/>
            <person name="Kawai-Hio Y."/>
            <person name="Saito K."/>
            <person name="Nishikawa T."/>
            <person name="Kimura K."/>
            <person name="Yamashita H."/>
            <person name="Matsuo K."/>
            <person name="Nakamura Y."/>
            <person name="Sekine M."/>
            <person name="Kikuchi H."/>
            <person name="Kanda K."/>
            <person name="Wagatsuma M."/>
            <person name="Murakawa K."/>
            <person name="Kanehori K."/>
            <person name="Sugiyama A."/>
            <person name="Kawakami B."/>
            <person name="Suzuki Y."/>
            <person name="Sugano S."/>
            <person name="Nagahari K."/>
            <person name="Masuho Y."/>
            <person name="Nagai K."/>
            <person name="Isogai T."/>
        </authorList>
    </citation>
    <scope>NUCLEOTIDE SEQUENCE</scope>
</reference>
<dbReference type="AlphaFoldDB" id="Q6ZW00"/>
<name>Q6ZW00_HUMAN</name>
<proteinExistence type="evidence at transcript level"/>
<accession>Q6ZW00</accession>
<protein>
    <submittedName>
        <fullName evidence="2">cDNA FLJ41858 fis, clone NT2RI3006796</fullName>
    </submittedName>
</protein>